<dbReference type="eggNOG" id="COG3855">
    <property type="taxonomic scope" value="Bacteria"/>
</dbReference>
<proteinExistence type="inferred from homology"/>
<accession>U7VAF5</accession>
<dbReference type="STRING" id="1319815.HMPREF0202_01465"/>
<protein>
    <recommendedName>
        <fullName evidence="4">Fructose-1,6-bisphosphatase class 3</fullName>
        <shortName evidence="4">FBPase class 3</shortName>
        <ecNumber evidence="4">3.1.3.11</ecNumber>
    </recommendedName>
    <alternativeName>
        <fullName evidence="4">D-fructose-1,6-bisphosphate 1-phosphohydrolase class 3</fullName>
    </alternativeName>
</protein>
<dbReference type="EC" id="3.1.3.11" evidence="4"/>
<dbReference type="InterPro" id="IPR009164">
    <property type="entry name" value="FBPtase_class3"/>
</dbReference>
<dbReference type="InterPro" id="IPR029052">
    <property type="entry name" value="Metallo-depent_PP-like"/>
</dbReference>
<name>U7VAF5_9FUSO</name>
<evidence type="ECO:0000256" key="4">
    <source>
        <dbReference type="HAMAP-Rule" id="MF_01854"/>
    </source>
</evidence>
<keyword evidence="6" id="KW-1185">Reference proteome</keyword>
<organism evidence="5 6">
    <name type="scientific">Cetobacterium somerae ATCC BAA-474</name>
    <dbReference type="NCBI Taxonomy" id="1319815"/>
    <lineage>
        <taxon>Bacteria</taxon>
        <taxon>Fusobacteriati</taxon>
        <taxon>Fusobacteriota</taxon>
        <taxon>Fusobacteriia</taxon>
        <taxon>Fusobacteriales</taxon>
        <taxon>Fusobacteriaceae</taxon>
        <taxon>Cetobacterium</taxon>
    </lineage>
</organism>
<dbReference type="Pfam" id="PF06874">
    <property type="entry name" value="FBPase_2"/>
    <property type="match status" value="1"/>
</dbReference>
<comment type="pathway">
    <text evidence="4">Carbohydrate biosynthesis; gluconeogenesis.</text>
</comment>
<dbReference type="EMBL" id="AXZF01000054">
    <property type="protein sequence ID" value="ERT68657.1"/>
    <property type="molecule type" value="Genomic_DNA"/>
</dbReference>
<comment type="cofactor">
    <cofactor evidence="4">
        <name>Mn(2+)</name>
        <dbReference type="ChEBI" id="CHEBI:29035"/>
    </cofactor>
</comment>
<dbReference type="GO" id="GO:0042132">
    <property type="term" value="F:fructose 1,6-bisphosphate 1-phosphatase activity"/>
    <property type="evidence" value="ECO:0007669"/>
    <property type="project" value="UniProtKB-UniRule"/>
</dbReference>
<evidence type="ECO:0000256" key="3">
    <source>
        <dbReference type="ARBA" id="ARBA00023277"/>
    </source>
</evidence>
<dbReference type="RefSeq" id="WP_023051003.1">
    <property type="nucleotide sequence ID" value="NZ_CP173065.2"/>
</dbReference>
<evidence type="ECO:0000313" key="6">
    <source>
        <dbReference type="Proteomes" id="UP000017081"/>
    </source>
</evidence>
<dbReference type="HOGENOM" id="CLU_028392_2_0_0"/>
<reference evidence="5 6" key="1">
    <citation type="submission" date="2013-08" db="EMBL/GenBank/DDBJ databases">
        <authorList>
            <person name="Weinstock G."/>
            <person name="Sodergren E."/>
            <person name="Wylie T."/>
            <person name="Fulton L."/>
            <person name="Fulton R."/>
            <person name="Fronick C."/>
            <person name="O'Laughlin M."/>
            <person name="Godfrey J."/>
            <person name="Miner T."/>
            <person name="Herter B."/>
            <person name="Appelbaum E."/>
            <person name="Cordes M."/>
            <person name="Lek S."/>
            <person name="Wollam A."/>
            <person name="Pepin K.H."/>
            <person name="Palsikar V.B."/>
            <person name="Mitreva M."/>
            <person name="Wilson R.K."/>
        </authorList>
    </citation>
    <scope>NUCLEOTIDE SEQUENCE [LARGE SCALE GENOMIC DNA]</scope>
    <source>
        <strain evidence="5 6">ATCC BAA-474</strain>
    </source>
</reference>
<dbReference type="GO" id="GO:0006094">
    <property type="term" value="P:gluconeogenesis"/>
    <property type="evidence" value="ECO:0007669"/>
    <property type="project" value="UniProtKB-UniRule"/>
</dbReference>
<evidence type="ECO:0000313" key="5">
    <source>
        <dbReference type="EMBL" id="ERT68657.1"/>
    </source>
</evidence>
<evidence type="ECO:0000256" key="1">
    <source>
        <dbReference type="ARBA" id="ARBA00022801"/>
    </source>
</evidence>
<gene>
    <name evidence="4" type="primary">fbp</name>
    <name evidence="5" type="ORF">HMPREF0202_01465</name>
</gene>
<comment type="catalytic activity">
    <reaction evidence="4">
        <text>beta-D-fructose 1,6-bisphosphate + H2O = beta-D-fructose 6-phosphate + phosphate</text>
        <dbReference type="Rhea" id="RHEA:11064"/>
        <dbReference type="ChEBI" id="CHEBI:15377"/>
        <dbReference type="ChEBI" id="CHEBI:32966"/>
        <dbReference type="ChEBI" id="CHEBI:43474"/>
        <dbReference type="ChEBI" id="CHEBI:57634"/>
        <dbReference type="EC" id="3.1.3.11"/>
    </reaction>
</comment>
<dbReference type="PATRIC" id="fig|1319815.3.peg.1410"/>
<dbReference type="Gene3D" id="3.60.21.10">
    <property type="match status" value="1"/>
</dbReference>
<sequence>MNIKEEELKYLKLLAKNFPTIAETATEIINLEAILSLPKGTEHFISDIHGEYEAFNHVLKNCSGVIKEKIENIFINLPEKEKNQLATVIYYPKEKIELIQSIGIDMEEWYKKTIPRILEVLKVVSSKYTRSKVGKAMTKEFSYIIQELLYERAEEKNKKDYIEGIINTIIDIGRGKEFIINVSMLIQRLVVDTLHIVGDIYDRGPYPHKIVDKLMKYHNVDIQWGNHDILWVGAACGHGACIANAIRICLRYSNREILEDGYGINLLPLATLAMEFYGDDLCSEFKPKTKDKSSDEELLSKMHKAISIIQFKLEGEVIKRNSTFNMEDRLLLHNLDNSYLTLDRDNLYSLNEREKEVVEGLMRSFKNSEKLQEHIKFLLEKGSVYLKKNSNLLFHGCMPLDEKGGFREVDIFGKKYSGKRLFERCDQLCREGYYDEKSIQGKDFIWYLWCGKDSPLFGKDKMRTFERYFFSDKESHKENYDYYYEFSENKEVADRILKEFGILDEYSHIINGHVPVKVRKGETPIRAQGKLILIDGGFSKAYQSTTGIAGYTLIFNSHGKRLVCHKPFENIGDSVEKCLDFQSTTEIVDSKKERLKVRDTDIGKDLESQVKELKKLLYCYKMGIIKSV</sequence>
<dbReference type="PIRSF" id="PIRSF000906">
    <property type="entry name" value="FBPtase_Bacill"/>
    <property type="match status" value="1"/>
</dbReference>
<dbReference type="UniPathway" id="UPA00138"/>
<dbReference type="HAMAP" id="MF_01854">
    <property type="entry name" value="FBPase_class3"/>
    <property type="match status" value="1"/>
</dbReference>
<dbReference type="AlphaFoldDB" id="U7VAF5"/>
<keyword evidence="3 4" id="KW-0119">Carbohydrate metabolism</keyword>
<comment type="similarity">
    <text evidence="4">Belongs to the FBPase class 3 family.</text>
</comment>
<dbReference type="Proteomes" id="UP000017081">
    <property type="component" value="Unassembled WGS sequence"/>
</dbReference>
<keyword evidence="2 4" id="KW-0464">Manganese</keyword>
<dbReference type="SUPFAM" id="SSF56300">
    <property type="entry name" value="Metallo-dependent phosphatases"/>
    <property type="match status" value="1"/>
</dbReference>
<comment type="caution">
    <text evidence="5">The sequence shown here is derived from an EMBL/GenBank/DDBJ whole genome shotgun (WGS) entry which is preliminary data.</text>
</comment>
<keyword evidence="1 4" id="KW-0378">Hydrolase</keyword>
<evidence type="ECO:0000256" key="2">
    <source>
        <dbReference type="ARBA" id="ARBA00023211"/>
    </source>
</evidence>